<sequence length="125" mass="14997">MQNLIISSLDAKNNGEKDELNLIENRKCSKKQMKILEAATRFLAYHYYQQNPEKWLTVFHNQSNFFNSLKRTSRRVKYPTNYERFLKNCFPNISSVELIPWSMPISLTEKQQRIVMQLHRRSDKV</sequence>
<evidence type="ECO:0000313" key="1">
    <source>
        <dbReference type="EMBL" id="KAA1081627.1"/>
    </source>
</evidence>
<proteinExistence type="predicted"/>
<gene>
    <name evidence="1" type="ORF">PGTUg99_024191</name>
</gene>
<evidence type="ECO:0000313" key="2">
    <source>
        <dbReference type="Proteomes" id="UP000325313"/>
    </source>
</evidence>
<reference evidence="1 2" key="1">
    <citation type="submission" date="2019-05" db="EMBL/GenBank/DDBJ databases">
        <title>Emergence of the Ug99 lineage of the wheat stem rust pathogen through somatic hybridization.</title>
        <authorList>
            <person name="Li F."/>
            <person name="Upadhyaya N.M."/>
            <person name="Sperschneider J."/>
            <person name="Matny O."/>
            <person name="Nguyen-Phuc H."/>
            <person name="Mago R."/>
            <person name="Raley C."/>
            <person name="Miller M.E."/>
            <person name="Silverstein K.A.T."/>
            <person name="Henningsen E."/>
            <person name="Hirsch C.D."/>
            <person name="Visser B."/>
            <person name="Pretorius Z.A."/>
            <person name="Steffenson B.J."/>
            <person name="Schwessinger B."/>
            <person name="Dodds P.N."/>
            <person name="Figueroa M."/>
        </authorList>
    </citation>
    <scope>NUCLEOTIDE SEQUENCE [LARGE SCALE GENOMIC DNA]</scope>
    <source>
        <strain evidence="1 2">Ug99</strain>
    </source>
</reference>
<comment type="caution">
    <text evidence="1">The sequence shown here is derived from an EMBL/GenBank/DDBJ whole genome shotgun (WGS) entry which is preliminary data.</text>
</comment>
<name>A0A5B0MXX3_PUCGR</name>
<dbReference type="AlphaFoldDB" id="A0A5B0MXX3"/>
<dbReference type="Proteomes" id="UP000325313">
    <property type="component" value="Unassembled WGS sequence"/>
</dbReference>
<organism evidence="1 2">
    <name type="scientific">Puccinia graminis f. sp. tritici</name>
    <dbReference type="NCBI Taxonomy" id="56615"/>
    <lineage>
        <taxon>Eukaryota</taxon>
        <taxon>Fungi</taxon>
        <taxon>Dikarya</taxon>
        <taxon>Basidiomycota</taxon>
        <taxon>Pucciniomycotina</taxon>
        <taxon>Pucciniomycetes</taxon>
        <taxon>Pucciniales</taxon>
        <taxon>Pucciniaceae</taxon>
        <taxon>Puccinia</taxon>
    </lineage>
</organism>
<accession>A0A5B0MXX3</accession>
<dbReference type="EMBL" id="VDEP01000441">
    <property type="protein sequence ID" value="KAA1081627.1"/>
    <property type="molecule type" value="Genomic_DNA"/>
</dbReference>
<protein>
    <submittedName>
        <fullName evidence="1">Uncharacterized protein</fullName>
    </submittedName>
</protein>